<evidence type="ECO:0000259" key="1">
    <source>
        <dbReference type="Pfam" id="PF01425"/>
    </source>
</evidence>
<organism evidence="2">
    <name type="scientific">bioreactor metagenome</name>
    <dbReference type="NCBI Taxonomy" id="1076179"/>
    <lineage>
        <taxon>unclassified sequences</taxon>
        <taxon>metagenomes</taxon>
        <taxon>ecological metagenomes</taxon>
    </lineage>
</organism>
<dbReference type="PANTHER" id="PTHR11895:SF176">
    <property type="entry name" value="AMIDASE AMID-RELATED"/>
    <property type="match status" value="1"/>
</dbReference>
<accession>A0A645F9L4</accession>
<feature type="domain" description="Amidase" evidence="1">
    <location>
        <begin position="4"/>
        <end position="182"/>
    </location>
</feature>
<dbReference type="InterPro" id="IPR000120">
    <property type="entry name" value="Amidase"/>
</dbReference>
<protein>
    <submittedName>
        <fullName evidence="2">2-amino-5-chloromuconic acid deaminase</fullName>
        <ecNumber evidence="2">3.5.99.5</ecNumber>
    </submittedName>
</protein>
<dbReference type="SUPFAM" id="SSF75304">
    <property type="entry name" value="Amidase signature (AS) enzymes"/>
    <property type="match status" value="1"/>
</dbReference>
<reference evidence="2" key="1">
    <citation type="submission" date="2019-08" db="EMBL/GenBank/DDBJ databases">
        <authorList>
            <person name="Kucharzyk K."/>
            <person name="Murdoch R.W."/>
            <person name="Higgins S."/>
            <person name="Loffler F."/>
        </authorList>
    </citation>
    <scope>NUCLEOTIDE SEQUENCE</scope>
</reference>
<gene>
    <name evidence="2" type="primary">cnbH_3</name>
    <name evidence="2" type="ORF">SDC9_156553</name>
</gene>
<dbReference type="Pfam" id="PF01425">
    <property type="entry name" value="Amidase"/>
    <property type="match status" value="1"/>
</dbReference>
<proteinExistence type="predicted"/>
<dbReference type="EC" id="3.5.99.5" evidence="2"/>
<comment type="caution">
    <text evidence="2">The sequence shown here is derived from an EMBL/GenBank/DDBJ whole genome shotgun (WGS) entry which is preliminary data.</text>
</comment>
<dbReference type="AlphaFoldDB" id="A0A645F9L4"/>
<dbReference type="PANTHER" id="PTHR11895">
    <property type="entry name" value="TRANSAMIDASE"/>
    <property type="match status" value="1"/>
</dbReference>
<dbReference type="GO" id="GO:0050540">
    <property type="term" value="F:2-aminomuconate deaminase activity"/>
    <property type="evidence" value="ECO:0007669"/>
    <property type="project" value="UniProtKB-EC"/>
</dbReference>
<evidence type="ECO:0000313" key="2">
    <source>
        <dbReference type="EMBL" id="MPN09264.1"/>
    </source>
</evidence>
<dbReference type="EMBL" id="VSSQ01055365">
    <property type="protein sequence ID" value="MPN09264.1"/>
    <property type="molecule type" value="Genomic_DNA"/>
</dbReference>
<dbReference type="InterPro" id="IPR036928">
    <property type="entry name" value="AS_sf"/>
</dbReference>
<sequence length="196" mass="21045">MFTQADAAVLDAFEQVASALSRSGARVGDVQLDDWMSAPSRLQENGTLIAAEAAYIHAATLASQPQALDPLVLSRIRRGESIPAAHYVGLQQARDTLKKTLDQQIADLDVLMLPTVPLVAPRIDALADDAEFVRVNMLMLRNTSVFNFYDLPAMSLPIQVSSGGLPVGLMVVGRRGCDRDLLAIGAALQSHVALLR</sequence>
<dbReference type="InterPro" id="IPR023631">
    <property type="entry name" value="Amidase_dom"/>
</dbReference>
<dbReference type="Gene3D" id="3.90.1300.10">
    <property type="entry name" value="Amidase signature (AS) domain"/>
    <property type="match status" value="1"/>
</dbReference>
<name>A0A645F9L4_9ZZZZ</name>
<keyword evidence="2" id="KW-0378">Hydrolase</keyword>